<keyword evidence="3" id="KW-1185">Reference proteome</keyword>
<dbReference type="GeneID" id="8245311"/>
<sequence length="170" mass="18412">MRLVSSALLSPMPRDSENHEKPSRHPHETSRLTLLKRGDDLLLGWPAVLSEQRLLSSAPYRGAALRHADLDGVGVYPVGHDFRMLVHFANGVARRVVLLLPAVSVAAVGDHVRVLVHGGARVGWGVVPGKPTHDVDEPVGSPPARRSCDTRENVEAAAMSPLSPAKARRW</sequence>
<name>C1EAW8_MICCC</name>
<dbReference type="RefSeq" id="XP_002504021.1">
    <property type="nucleotide sequence ID" value="XM_002503975.1"/>
</dbReference>
<organism evidence="2 3">
    <name type="scientific">Micromonas commoda (strain RCC299 / NOUM17 / CCMP2709)</name>
    <name type="common">Picoplanktonic green alga</name>
    <dbReference type="NCBI Taxonomy" id="296587"/>
    <lineage>
        <taxon>Eukaryota</taxon>
        <taxon>Viridiplantae</taxon>
        <taxon>Chlorophyta</taxon>
        <taxon>Mamiellophyceae</taxon>
        <taxon>Mamiellales</taxon>
        <taxon>Mamiellaceae</taxon>
        <taxon>Micromonas</taxon>
    </lineage>
</organism>
<feature type="region of interest" description="Disordered" evidence="1">
    <location>
        <begin position="129"/>
        <end position="170"/>
    </location>
</feature>
<protein>
    <submittedName>
        <fullName evidence="2">Uncharacterized protein</fullName>
    </submittedName>
</protein>
<feature type="compositionally biased region" description="Basic and acidic residues" evidence="1">
    <location>
        <begin position="14"/>
        <end position="30"/>
    </location>
</feature>
<feature type="region of interest" description="Disordered" evidence="1">
    <location>
        <begin position="1"/>
        <end position="30"/>
    </location>
</feature>
<evidence type="ECO:0000313" key="2">
    <source>
        <dbReference type="EMBL" id="ACO65279.1"/>
    </source>
</evidence>
<proteinExistence type="predicted"/>
<dbReference type="KEGG" id="mis:MICPUN_51067"/>
<accession>C1EAW8</accession>
<dbReference type="Proteomes" id="UP000002009">
    <property type="component" value="Chromosome 7"/>
</dbReference>
<dbReference type="EMBL" id="CP001328">
    <property type="protein sequence ID" value="ACO65279.1"/>
    <property type="molecule type" value="Genomic_DNA"/>
</dbReference>
<reference evidence="2 3" key="1">
    <citation type="journal article" date="2009" name="Science">
        <title>Green evolution and dynamic adaptations revealed by genomes of the marine picoeukaryotes Micromonas.</title>
        <authorList>
            <person name="Worden A.Z."/>
            <person name="Lee J.H."/>
            <person name="Mock T."/>
            <person name="Rouze P."/>
            <person name="Simmons M.P."/>
            <person name="Aerts A.L."/>
            <person name="Allen A.E."/>
            <person name="Cuvelier M.L."/>
            <person name="Derelle E."/>
            <person name="Everett M.V."/>
            <person name="Foulon E."/>
            <person name="Grimwood J."/>
            <person name="Gundlach H."/>
            <person name="Henrissat B."/>
            <person name="Napoli C."/>
            <person name="McDonald S.M."/>
            <person name="Parker M.S."/>
            <person name="Rombauts S."/>
            <person name="Salamov A."/>
            <person name="Von Dassow P."/>
            <person name="Badger J.H."/>
            <person name="Coutinho P.M."/>
            <person name="Demir E."/>
            <person name="Dubchak I."/>
            <person name="Gentemann C."/>
            <person name="Eikrem W."/>
            <person name="Gready J.E."/>
            <person name="John U."/>
            <person name="Lanier W."/>
            <person name="Lindquist E.A."/>
            <person name="Lucas S."/>
            <person name="Mayer K.F."/>
            <person name="Moreau H."/>
            <person name="Not F."/>
            <person name="Otillar R."/>
            <person name="Panaud O."/>
            <person name="Pangilinan J."/>
            <person name="Paulsen I."/>
            <person name="Piegu B."/>
            <person name="Poliakov A."/>
            <person name="Robbens S."/>
            <person name="Schmutz J."/>
            <person name="Toulza E."/>
            <person name="Wyss T."/>
            <person name="Zelensky A."/>
            <person name="Zhou K."/>
            <person name="Armbrust E.V."/>
            <person name="Bhattacharya D."/>
            <person name="Goodenough U.W."/>
            <person name="Van de Peer Y."/>
            <person name="Grigoriev I.V."/>
        </authorList>
    </citation>
    <scope>NUCLEOTIDE SEQUENCE [LARGE SCALE GENOMIC DNA]</scope>
    <source>
        <strain evidence="3">RCC299 / NOUM17</strain>
    </source>
</reference>
<evidence type="ECO:0000256" key="1">
    <source>
        <dbReference type="SAM" id="MobiDB-lite"/>
    </source>
</evidence>
<dbReference type="InParanoid" id="C1EAW8"/>
<evidence type="ECO:0000313" key="3">
    <source>
        <dbReference type="Proteomes" id="UP000002009"/>
    </source>
</evidence>
<gene>
    <name evidence="2" type="ORF">MICPUN_51067</name>
</gene>
<dbReference type="AlphaFoldDB" id="C1EAW8"/>